<keyword evidence="3" id="KW-1185">Reference proteome</keyword>
<gene>
    <name evidence="2" type="ORF">CINCED_3A022010</name>
</gene>
<organism evidence="2 3">
    <name type="scientific">Cinara cedri</name>
    <dbReference type="NCBI Taxonomy" id="506608"/>
    <lineage>
        <taxon>Eukaryota</taxon>
        <taxon>Metazoa</taxon>
        <taxon>Ecdysozoa</taxon>
        <taxon>Arthropoda</taxon>
        <taxon>Hexapoda</taxon>
        <taxon>Insecta</taxon>
        <taxon>Pterygota</taxon>
        <taxon>Neoptera</taxon>
        <taxon>Paraneoptera</taxon>
        <taxon>Hemiptera</taxon>
        <taxon>Sternorrhyncha</taxon>
        <taxon>Aphidomorpha</taxon>
        <taxon>Aphidoidea</taxon>
        <taxon>Aphididae</taxon>
        <taxon>Lachninae</taxon>
        <taxon>Cinara</taxon>
    </lineage>
</organism>
<sequence>MRTRGDGANVPIRDSRWSARSDSGSGCTQQGGVGSIANGVGSSVQLFDGVPTLIGLRAGPPDEEIDCAIGILHFAIVSLTEFAAIRNRPTPFRTESIVAGGGRGRGSGRLRVYVGSSGDRETPPTSGNKKRN</sequence>
<dbReference type="AlphaFoldDB" id="A0A5E4MCV4"/>
<feature type="region of interest" description="Disordered" evidence="1">
    <location>
        <begin position="93"/>
        <end position="132"/>
    </location>
</feature>
<evidence type="ECO:0000256" key="1">
    <source>
        <dbReference type="SAM" id="MobiDB-lite"/>
    </source>
</evidence>
<evidence type="ECO:0000313" key="2">
    <source>
        <dbReference type="EMBL" id="VVC29312.1"/>
    </source>
</evidence>
<reference evidence="2 3" key="1">
    <citation type="submission" date="2019-08" db="EMBL/GenBank/DDBJ databases">
        <authorList>
            <person name="Alioto T."/>
            <person name="Alioto T."/>
            <person name="Gomez Garrido J."/>
        </authorList>
    </citation>
    <scope>NUCLEOTIDE SEQUENCE [LARGE SCALE GENOMIC DNA]</scope>
</reference>
<proteinExistence type="predicted"/>
<evidence type="ECO:0000313" key="3">
    <source>
        <dbReference type="Proteomes" id="UP000325440"/>
    </source>
</evidence>
<accession>A0A5E4MCV4</accession>
<dbReference type="EMBL" id="CABPRJ010000490">
    <property type="protein sequence ID" value="VVC29312.1"/>
    <property type="molecule type" value="Genomic_DNA"/>
</dbReference>
<dbReference type="Proteomes" id="UP000325440">
    <property type="component" value="Unassembled WGS sequence"/>
</dbReference>
<feature type="region of interest" description="Disordered" evidence="1">
    <location>
        <begin position="1"/>
        <end position="34"/>
    </location>
</feature>
<name>A0A5E4MCV4_9HEMI</name>
<protein>
    <submittedName>
        <fullName evidence="2">Uncharacterized protein</fullName>
    </submittedName>
</protein>
<feature type="compositionally biased region" description="Polar residues" evidence="1">
    <location>
        <begin position="123"/>
        <end position="132"/>
    </location>
</feature>